<evidence type="ECO:0000313" key="2">
    <source>
        <dbReference type="EMBL" id="MBF8189392.1"/>
    </source>
</evidence>
<feature type="compositionally biased region" description="Low complexity" evidence="1">
    <location>
        <begin position="52"/>
        <end position="70"/>
    </location>
</feature>
<dbReference type="AlphaFoldDB" id="A0A931AHT3"/>
<dbReference type="EMBL" id="JADOGI010000090">
    <property type="protein sequence ID" value="MBF8189392.1"/>
    <property type="molecule type" value="Genomic_DNA"/>
</dbReference>
<proteinExistence type="predicted"/>
<sequence length="232" mass="24442">MLISVIAAVAVVVLGGGAYGAYAYLSAPGPAPNITMPTVSSIPPQSDPPSSLPTESPESEPSPTDSPSTSNRTEPGSPLAHTEFKDWNFGLGDVKFDAKKVGGWTYDSCDPVDGEGVLADNECESAVQVAYSADDGAIKAAQIMMSFPSEQTAKTTASRLAKLTSDAVLWRQSTTHSTYAYGKIRSGSAKNYVVVTVVTATKAASSKAPKFHSFLQADHANYFLMRDLRVPS</sequence>
<organism evidence="2 3">
    <name type="scientific">Nonomuraea cypriaca</name>
    <dbReference type="NCBI Taxonomy" id="1187855"/>
    <lineage>
        <taxon>Bacteria</taxon>
        <taxon>Bacillati</taxon>
        <taxon>Actinomycetota</taxon>
        <taxon>Actinomycetes</taxon>
        <taxon>Streptosporangiales</taxon>
        <taxon>Streptosporangiaceae</taxon>
        <taxon>Nonomuraea</taxon>
    </lineage>
</organism>
<feature type="region of interest" description="Disordered" evidence="1">
    <location>
        <begin position="36"/>
        <end position="82"/>
    </location>
</feature>
<dbReference type="Proteomes" id="UP000605361">
    <property type="component" value="Unassembled WGS sequence"/>
</dbReference>
<comment type="caution">
    <text evidence="2">The sequence shown here is derived from an EMBL/GenBank/DDBJ whole genome shotgun (WGS) entry which is preliminary data.</text>
</comment>
<name>A0A931AHT3_9ACTN</name>
<accession>A0A931AHT3</accession>
<protein>
    <submittedName>
        <fullName evidence="2">Uncharacterized protein</fullName>
    </submittedName>
</protein>
<keyword evidence="3" id="KW-1185">Reference proteome</keyword>
<gene>
    <name evidence="2" type="ORF">ITP53_27390</name>
</gene>
<reference evidence="2" key="1">
    <citation type="submission" date="2020-11" db="EMBL/GenBank/DDBJ databases">
        <title>Whole-genome analyses of Nonomuraea sp. K274.</title>
        <authorList>
            <person name="Veyisoglu A."/>
        </authorList>
    </citation>
    <scope>NUCLEOTIDE SEQUENCE</scope>
    <source>
        <strain evidence="2">K274</strain>
    </source>
</reference>
<evidence type="ECO:0000256" key="1">
    <source>
        <dbReference type="SAM" id="MobiDB-lite"/>
    </source>
</evidence>
<evidence type="ECO:0000313" key="3">
    <source>
        <dbReference type="Proteomes" id="UP000605361"/>
    </source>
</evidence>
<dbReference type="RefSeq" id="WP_195898327.1">
    <property type="nucleotide sequence ID" value="NZ_JADOGI010000090.1"/>
</dbReference>